<evidence type="ECO:0000256" key="9">
    <source>
        <dbReference type="PROSITE-ProRule" id="PRU01379"/>
    </source>
</evidence>
<keyword evidence="8" id="KW-0325">Glycoprotein</keyword>
<evidence type="ECO:0000259" key="11">
    <source>
        <dbReference type="PROSITE" id="PS52035"/>
    </source>
</evidence>
<keyword evidence="3" id="KW-0121">Carboxypeptidase</keyword>
<organism evidence="12 13">
    <name type="scientific">Clytia hemisphaerica</name>
    <dbReference type="NCBI Taxonomy" id="252671"/>
    <lineage>
        <taxon>Eukaryota</taxon>
        <taxon>Metazoa</taxon>
        <taxon>Cnidaria</taxon>
        <taxon>Hydrozoa</taxon>
        <taxon>Hydroidolina</taxon>
        <taxon>Leptothecata</taxon>
        <taxon>Obeliida</taxon>
        <taxon>Clytiidae</taxon>
        <taxon>Clytia</taxon>
    </lineage>
</organism>
<dbReference type="AlphaFoldDB" id="A0A7M5X064"/>
<proteinExistence type="inferred from homology"/>
<dbReference type="Gene3D" id="2.60.40.1120">
    <property type="entry name" value="Carboxypeptidase-like, regulatory domain"/>
    <property type="match status" value="1"/>
</dbReference>
<evidence type="ECO:0000256" key="4">
    <source>
        <dbReference type="ARBA" id="ARBA00022670"/>
    </source>
</evidence>
<accession>A0A7M5X064</accession>
<dbReference type="SUPFAM" id="SSF53187">
    <property type="entry name" value="Zn-dependent exopeptidases"/>
    <property type="match status" value="1"/>
</dbReference>
<evidence type="ECO:0000313" key="12">
    <source>
        <dbReference type="EnsemblMetazoa" id="CLYHEMP015872.1"/>
    </source>
</evidence>
<evidence type="ECO:0000313" key="13">
    <source>
        <dbReference type="Proteomes" id="UP000594262"/>
    </source>
</evidence>
<dbReference type="Pfam" id="PF13620">
    <property type="entry name" value="CarboxypepD_reg"/>
    <property type="match status" value="1"/>
</dbReference>
<dbReference type="FunFam" id="3.40.630.10:FF:000020">
    <property type="entry name" value="Carboxypeptidase D"/>
    <property type="match status" value="1"/>
</dbReference>
<keyword evidence="6" id="KW-0378">Hydrolase</keyword>
<dbReference type="InterPro" id="IPR000834">
    <property type="entry name" value="Peptidase_M14"/>
</dbReference>
<dbReference type="GO" id="GO:0016485">
    <property type="term" value="P:protein processing"/>
    <property type="evidence" value="ECO:0007669"/>
    <property type="project" value="TreeGrafter"/>
</dbReference>
<dbReference type="PROSITE" id="PS00132">
    <property type="entry name" value="CARBOXYPEPT_ZN_1"/>
    <property type="match status" value="1"/>
</dbReference>
<dbReference type="CDD" id="cd03858">
    <property type="entry name" value="M14_CP_N-E_like"/>
    <property type="match status" value="1"/>
</dbReference>
<keyword evidence="13" id="KW-1185">Reference proteome</keyword>
<comment type="similarity">
    <text evidence="2 9">Belongs to the peptidase M14 family.</text>
</comment>
<dbReference type="PANTHER" id="PTHR11532:SF73">
    <property type="entry name" value="CARBOXYPEPTIDASE D"/>
    <property type="match status" value="1"/>
</dbReference>
<dbReference type="PANTHER" id="PTHR11532">
    <property type="entry name" value="PROTEASE M14 CARBOXYPEPTIDASE"/>
    <property type="match status" value="1"/>
</dbReference>
<evidence type="ECO:0000256" key="5">
    <source>
        <dbReference type="ARBA" id="ARBA00022723"/>
    </source>
</evidence>
<dbReference type="Pfam" id="PF00246">
    <property type="entry name" value="Peptidase_M14"/>
    <property type="match status" value="1"/>
</dbReference>
<name>A0A7M5X064_9CNID</name>
<keyword evidence="5" id="KW-0479">Metal-binding</keyword>
<dbReference type="InterPro" id="IPR050753">
    <property type="entry name" value="Peptidase_M14_domain"/>
</dbReference>
<evidence type="ECO:0000256" key="3">
    <source>
        <dbReference type="ARBA" id="ARBA00022645"/>
    </source>
</evidence>
<dbReference type="GO" id="GO:0008270">
    <property type="term" value="F:zinc ion binding"/>
    <property type="evidence" value="ECO:0007669"/>
    <property type="project" value="InterPro"/>
</dbReference>
<keyword evidence="4" id="KW-0645">Protease</keyword>
<dbReference type="InterPro" id="IPR057247">
    <property type="entry name" value="CARBOXYPEPT_ZN_2"/>
</dbReference>
<dbReference type="GO" id="GO:0006518">
    <property type="term" value="P:peptide metabolic process"/>
    <property type="evidence" value="ECO:0007669"/>
    <property type="project" value="TreeGrafter"/>
</dbReference>
<feature type="domain" description="Peptidase M14" evidence="11">
    <location>
        <begin position="88"/>
        <end position="385"/>
    </location>
</feature>
<dbReference type="Proteomes" id="UP000594262">
    <property type="component" value="Unplaced"/>
</dbReference>
<protein>
    <recommendedName>
        <fullName evidence="11">Peptidase M14 domain-containing protein</fullName>
    </recommendedName>
</protein>
<dbReference type="CDD" id="cd11308">
    <property type="entry name" value="Peptidase_M14NE-CP-C_like"/>
    <property type="match status" value="1"/>
</dbReference>
<dbReference type="PRINTS" id="PR00765">
    <property type="entry name" value="CRBOXYPTASEA"/>
</dbReference>
<keyword evidence="7" id="KW-0862">Zinc</keyword>
<evidence type="ECO:0000256" key="10">
    <source>
        <dbReference type="SAM" id="MobiDB-lite"/>
    </source>
</evidence>
<dbReference type="GO" id="GO:0004181">
    <property type="term" value="F:metallocarboxypeptidase activity"/>
    <property type="evidence" value="ECO:0007669"/>
    <property type="project" value="InterPro"/>
</dbReference>
<evidence type="ECO:0000256" key="6">
    <source>
        <dbReference type="ARBA" id="ARBA00022801"/>
    </source>
</evidence>
<dbReference type="InterPro" id="IPR057246">
    <property type="entry name" value="CARBOXYPEPT_ZN_1"/>
</dbReference>
<sequence>SKNWLASFKKDFISTVALNRFMRFVGRRTKSRMKVFVGILCLVVVLEAAPRSVLMRHLVRTLGDFSTFQQTGDETAEAADDGDTIPLQHHNYQMTKEKMENITKQCPDITKMYSVGQSVEGRELYVMVISDSPNKHKPGNPEFKYVSTMHGNEVVGKELLLNLMQKFCDNYGKDEKMTGLVRSVRMHFMPCMNPDGYEKAYNDGGKDWLLGRSNANNKDLNRNFPDQYIKNKDNSEQEPETREVMDWICNEENPFVLSANLHGGSLVANYPYDDTKEQKTEYSASPDDDVFRSLATFYSDEHKTMHLKEPEWDCPDVPVDKFDHGITNGAKWYNVAGGMQDFNYLRCGCMELTLELGCDKFPKAHKLQKYWNDNKKALVSFIGQAKKGVKGFVRDAETKDTIEGAIITVEDRQHDVRSHSSGDYFRLLLPGTYTLTARKDNYNPIQKTVVIKPNSDAVELDFLMEKSENHQPDTGLQQLIQANTEQPDNSLLKQIQNIDQQLLTHSSQTDPNNEFGQFSPSVSIGGLSTHENTPKGADSEESMNEFLNNNSKEDDQIMNDFDLEKQDFFDQKTDLQTSDQA</sequence>
<dbReference type="SUPFAM" id="SSF49464">
    <property type="entry name" value="Carboxypeptidase regulatory domain-like"/>
    <property type="match status" value="1"/>
</dbReference>
<dbReference type="PROSITE" id="PS00133">
    <property type="entry name" value="CARBOXYPEPT_ZN_2"/>
    <property type="match status" value="1"/>
</dbReference>
<evidence type="ECO:0000256" key="1">
    <source>
        <dbReference type="ARBA" id="ARBA00001947"/>
    </source>
</evidence>
<evidence type="ECO:0000256" key="8">
    <source>
        <dbReference type="ARBA" id="ARBA00023180"/>
    </source>
</evidence>
<dbReference type="OrthoDB" id="10249045at2759"/>
<feature type="active site" description="Proton donor/acceptor" evidence="9">
    <location>
        <position position="355"/>
    </location>
</feature>
<dbReference type="SMART" id="SM00631">
    <property type="entry name" value="Zn_pept"/>
    <property type="match status" value="1"/>
</dbReference>
<feature type="region of interest" description="Disordered" evidence="10">
    <location>
        <begin position="506"/>
        <end position="555"/>
    </location>
</feature>
<evidence type="ECO:0000256" key="7">
    <source>
        <dbReference type="ARBA" id="ARBA00022833"/>
    </source>
</evidence>
<reference evidence="12" key="1">
    <citation type="submission" date="2021-01" db="UniProtKB">
        <authorList>
            <consortium name="EnsemblMetazoa"/>
        </authorList>
    </citation>
    <scope>IDENTIFICATION</scope>
</reference>
<dbReference type="InterPro" id="IPR008969">
    <property type="entry name" value="CarboxyPept-like_regulatory"/>
</dbReference>
<evidence type="ECO:0000256" key="2">
    <source>
        <dbReference type="ARBA" id="ARBA00005988"/>
    </source>
</evidence>
<dbReference type="GO" id="GO:0005615">
    <property type="term" value="C:extracellular space"/>
    <property type="evidence" value="ECO:0007669"/>
    <property type="project" value="TreeGrafter"/>
</dbReference>
<dbReference type="EnsemblMetazoa" id="CLYHEMT015872.1">
    <property type="protein sequence ID" value="CLYHEMP015872.1"/>
    <property type="gene ID" value="CLYHEMG015872"/>
</dbReference>
<feature type="compositionally biased region" description="Polar residues" evidence="10">
    <location>
        <begin position="506"/>
        <end position="522"/>
    </location>
</feature>
<dbReference type="Gene3D" id="3.40.630.10">
    <property type="entry name" value="Zn peptidases"/>
    <property type="match status" value="1"/>
</dbReference>
<dbReference type="PROSITE" id="PS52035">
    <property type="entry name" value="PEPTIDASE_M14"/>
    <property type="match status" value="1"/>
</dbReference>
<comment type="cofactor">
    <cofactor evidence="1">
        <name>Zn(2+)</name>
        <dbReference type="ChEBI" id="CHEBI:29105"/>
    </cofactor>
</comment>